<evidence type="ECO:0000256" key="4">
    <source>
        <dbReference type="ARBA" id="ARBA00022840"/>
    </source>
</evidence>
<evidence type="ECO:0000256" key="1">
    <source>
        <dbReference type="ARBA" id="ARBA00022741"/>
    </source>
</evidence>
<evidence type="ECO:0000313" key="8">
    <source>
        <dbReference type="Proteomes" id="UP000799118"/>
    </source>
</evidence>
<dbReference type="OrthoDB" id="3156807at2759"/>
<organism evidence="7 8">
    <name type="scientific">Gymnopus androsaceus JB14</name>
    <dbReference type="NCBI Taxonomy" id="1447944"/>
    <lineage>
        <taxon>Eukaryota</taxon>
        <taxon>Fungi</taxon>
        <taxon>Dikarya</taxon>
        <taxon>Basidiomycota</taxon>
        <taxon>Agaricomycotina</taxon>
        <taxon>Agaricomycetes</taxon>
        <taxon>Agaricomycetidae</taxon>
        <taxon>Agaricales</taxon>
        <taxon>Marasmiineae</taxon>
        <taxon>Omphalotaceae</taxon>
        <taxon>Gymnopus</taxon>
    </lineage>
</organism>
<dbReference type="Gene3D" id="3.40.50.300">
    <property type="entry name" value="P-loop containing nucleotide triphosphate hydrolases"/>
    <property type="match status" value="2"/>
</dbReference>
<dbReference type="GO" id="GO:0005524">
    <property type="term" value="F:ATP binding"/>
    <property type="evidence" value="ECO:0007669"/>
    <property type="project" value="UniProtKB-UniRule"/>
</dbReference>
<dbReference type="Proteomes" id="UP000799118">
    <property type="component" value="Unassembled WGS sequence"/>
</dbReference>
<dbReference type="InterPro" id="IPR039904">
    <property type="entry name" value="TRANK1"/>
</dbReference>
<protein>
    <submittedName>
        <fullName evidence="7">P-loop containing nucleoside triphosphate hydrolase protein</fullName>
    </submittedName>
</protein>
<dbReference type="GO" id="GO:0016787">
    <property type="term" value="F:hydrolase activity"/>
    <property type="evidence" value="ECO:0007669"/>
    <property type="project" value="UniProtKB-UniRule"/>
</dbReference>
<dbReference type="InterPro" id="IPR011990">
    <property type="entry name" value="TPR-like_helical_dom_sf"/>
</dbReference>
<keyword evidence="2 5" id="KW-0378">Hydrolase</keyword>
<evidence type="ECO:0000256" key="2">
    <source>
        <dbReference type="ARBA" id="ARBA00022801"/>
    </source>
</evidence>
<dbReference type="PANTHER" id="PTHR21529">
    <property type="entry name" value="MAMMARY TURMOR VIRUS RECEPTOR HOMOLOG 1, 2 MTVR1, 2"/>
    <property type="match status" value="1"/>
</dbReference>
<accession>A0A6A4HSL7</accession>
<evidence type="ECO:0000259" key="6">
    <source>
        <dbReference type="PROSITE" id="PS51198"/>
    </source>
</evidence>
<dbReference type="InterPro" id="IPR014016">
    <property type="entry name" value="UvrD-like_ATP-bd"/>
</dbReference>
<proteinExistence type="predicted"/>
<sequence>MSISRAHTFPDELFSSSRLISLAAVEEALAQFEVAVQINFQRPGFLIEDLLQHQQQHALPLVLACINDDTFDPLRTYLHSLFQAEYKVLAGSVLLPVLTKLSQFLIFNELPSSLLLRHIIRTNFRTVEAAIAVLKTLSAMTFVEERAISEDKGKDITFQVRKKGKKHVRAKTKAIDCKPFETIGSEIPSTRIEAERLTVDILKTLEGILDFYFDNLRRTDVGLQIKQSLISSVCEPIASGNLVSKPLQDQSAPAEDVPAAFPKVQPMKAALHFDSVEGFGEWTIFISQNADTELRTRHRRDKTSFDIIVKKIRELSNGHFSADNQKRLSGPSSEVPVFEAKMTGDLRLIYQVDIVANDEEKDKRSRSLESTRIAQMDNRMWRSISRQLDRKGKEYRNRCAVRIRAENADEKTFVPALFPPLPEIPEDEPSNWLAEDDPVHSRFLMDKYVVFSQPLLNTMLADLDATFPHLVSMKEKQIIEYPYSCYVIGRSGTGKTTTLLFKMLLVERTHQMMSSDAPKPRQIFVTQSRILAKKVEQYYGTLGRSLTASSQSLAQLCEHRASQGVSVLDEEGDMIDVDDLVDWSGDLPSKFSDLRDEHFPLFTTYNGLCSMLEADIADAQCSVTIPVNSVMGGRGVLSVTYEVFMRDYWPHFAQSLTTKLDPSLVFSELIGWQIFIISFINQLTTGGQGVIKGCEETLDGPKHFLEPVAYRNLSKRSQSTFADNREELYELFTSYLGKKKRYGDIDGADRAHKILDFFKSQGIPGQKIDRLYVDEVQDNLLIDTLILRMLCHDENGLFWAGDTAQTISVGSSFRFNGLKAFQWRLEEKRRSTLIGTQLAVQPETFQLSVNYRSHSGIVDCAHSIIELITRFWKDSIDRLAPEKGVVAGLKPLFFVGWDESDAGSLDQFVFGDSGNRIEFGAQQCILVRNEAARDRLKAKLGEQGLEFNDVLLYDFFGDSPAKLSQWRIILAALNDRATFSVPDFERNRQRYASICTELKFLYVAITRARENVWIIDSSENGEPMRMYWTERDLVRNIKPGTNAPRLATSSSTEEWAVQGRHLFDRKKWAEAKHCFERALQPDKVAIAEAYLLREKAERSSLDTKPNIKLRNQRFCEAAEAFLKCNCYEKAGEFVLAARSYHTARRFDDSVRCYRKADHYDEAVSIVQTEKDVEPSLAADTIRVAKIFYFNQVQSLPSCPDRDKKLRQAGTLFESLDDQLEYLEDRDMDIARAALLVAHGRPREAAELHLSEGRTLEAIYFFIQDTENADSARRAIECILDGLWRKLNFSVPSEHLAEDAGLYKLFELVKKVNQSLLIQNYRNEIKMFQAILSKARPVLCELGQTFFNANNLPAALLCLDHYYTSPLPFNNLTVYPNGRGAGHLPLVSTAFIARTFARKAGRRG</sequence>
<dbReference type="Pfam" id="PF00580">
    <property type="entry name" value="UvrD-helicase"/>
    <property type="match status" value="1"/>
</dbReference>
<reference evidence="7" key="1">
    <citation type="journal article" date="2019" name="Environ. Microbiol.">
        <title>Fungal ecological strategies reflected in gene transcription - a case study of two litter decomposers.</title>
        <authorList>
            <person name="Barbi F."/>
            <person name="Kohler A."/>
            <person name="Barry K."/>
            <person name="Baskaran P."/>
            <person name="Daum C."/>
            <person name="Fauchery L."/>
            <person name="Ihrmark K."/>
            <person name="Kuo A."/>
            <person name="LaButti K."/>
            <person name="Lipzen A."/>
            <person name="Morin E."/>
            <person name="Grigoriev I.V."/>
            <person name="Henrissat B."/>
            <person name="Lindahl B."/>
            <person name="Martin F."/>
        </authorList>
    </citation>
    <scope>NUCLEOTIDE SEQUENCE</scope>
    <source>
        <strain evidence="7">JB14</strain>
    </source>
</reference>
<keyword evidence="3 5" id="KW-0347">Helicase</keyword>
<name>A0A6A4HSL7_9AGAR</name>
<evidence type="ECO:0000313" key="7">
    <source>
        <dbReference type="EMBL" id="KAE9400953.1"/>
    </source>
</evidence>
<dbReference type="InterPro" id="IPR027417">
    <property type="entry name" value="P-loop_NTPase"/>
</dbReference>
<dbReference type="GO" id="GO:0004386">
    <property type="term" value="F:helicase activity"/>
    <property type="evidence" value="ECO:0007669"/>
    <property type="project" value="UniProtKB-UniRule"/>
</dbReference>
<dbReference type="SUPFAM" id="SSF48452">
    <property type="entry name" value="TPR-like"/>
    <property type="match status" value="1"/>
</dbReference>
<evidence type="ECO:0000256" key="3">
    <source>
        <dbReference type="ARBA" id="ARBA00022806"/>
    </source>
</evidence>
<dbReference type="SUPFAM" id="SSF52540">
    <property type="entry name" value="P-loop containing nucleoside triphosphate hydrolases"/>
    <property type="match status" value="1"/>
</dbReference>
<dbReference type="EMBL" id="ML769451">
    <property type="protein sequence ID" value="KAE9400953.1"/>
    <property type="molecule type" value="Genomic_DNA"/>
</dbReference>
<feature type="domain" description="UvrD-like helicase ATP-binding" evidence="6">
    <location>
        <begin position="468"/>
        <end position="854"/>
    </location>
</feature>
<feature type="binding site" evidence="5">
    <location>
        <begin position="489"/>
        <end position="496"/>
    </location>
    <ligand>
        <name>ATP</name>
        <dbReference type="ChEBI" id="CHEBI:30616"/>
    </ligand>
</feature>
<keyword evidence="8" id="KW-1185">Reference proteome</keyword>
<evidence type="ECO:0000256" key="5">
    <source>
        <dbReference type="PROSITE-ProRule" id="PRU00560"/>
    </source>
</evidence>
<keyword evidence="1 5" id="KW-0547">Nucleotide-binding</keyword>
<dbReference type="PROSITE" id="PS51198">
    <property type="entry name" value="UVRD_HELICASE_ATP_BIND"/>
    <property type="match status" value="1"/>
</dbReference>
<keyword evidence="4 5" id="KW-0067">ATP-binding</keyword>
<dbReference type="PANTHER" id="PTHR21529:SF4">
    <property type="entry name" value="TPR AND ANKYRIN REPEAT-CONTAINING PROTEIN 1"/>
    <property type="match status" value="1"/>
</dbReference>
<gene>
    <name evidence="7" type="ORF">BT96DRAFT_992506</name>
</gene>